<gene>
    <name evidence="2" type="ORF">CPB84DRAFT_1823932</name>
</gene>
<evidence type="ECO:0000313" key="3">
    <source>
        <dbReference type="Proteomes" id="UP000724874"/>
    </source>
</evidence>
<proteinExistence type="predicted"/>
<evidence type="ECO:0000313" key="2">
    <source>
        <dbReference type="EMBL" id="KAF8903524.1"/>
    </source>
</evidence>
<feature type="transmembrane region" description="Helical" evidence="1">
    <location>
        <begin position="39"/>
        <end position="65"/>
    </location>
</feature>
<keyword evidence="1" id="KW-0472">Membrane</keyword>
<protein>
    <submittedName>
        <fullName evidence="2">Uncharacterized protein</fullName>
    </submittedName>
</protein>
<name>A0A9P5NR99_GYMJU</name>
<reference evidence="2" key="1">
    <citation type="submission" date="2020-11" db="EMBL/GenBank/DDBJ databases">
        <authorList>
            <consortium name="DOE Joint Genome Institute"/>
            <person name="Ahrendt S."/>
            <person name="Riley R."/>
            <person name="Andreopoulos W."/>
            <person name="LaButti K."/>
            <person name="Pangilinan J."/>
            <person name="Ruiz-duenas F.J."/>
            <person name="Barrasa J.M."/>
            <person name="Sanchez-Garcia M."/>
            <person name="Camarero S."/>
            <person name="Miyauchi S."/>
            <person name="Serrano A."/>
            <person name="Linde D."/>
            <person name="Babiker R."/>
            <person name="Drula E."/>
            <person name="Ayuso-Fernandez I."/>
            <person name="Pacheco R."/>
            <person name="Padilla G."/>
            <person name="Ferreira P."/>
            <person name="Barriuso J."/>
            <person name="Kellner H."/>
            <person name="Castanera R."/>
            <person name="Alfaro M."/>
            <person name="Ramirez L."/>
            <person name="Pisabarro A.G."/>
            <person name="Kuo A."/>
            <person name="Tritt A."/>
            <person name="Lipzen A."/>
            <person name="He G."/>
            <person name="Yan M."/>
            <person name="Ng V."/>
            <person name="Cullen D."/>
            <person name="Martin F."/>
            <person name="Rosso M.-N."/>
            <person name="Henrissat B."/>
            <person name="Hibbett D."/>
            <person name="Martinez A.T."/>
            <person name="Grigoriev I.V."/>
        </authorList>
    </citation>
    <scope>NUCLEOTIDE SEQUENCE</scope>
    <source>
        <strain evidence="2">AH 44721</strain>
    </source>
</reference>
<organism evidence="2 3">
    <name type="scientific">Gymnopilus junonius</name>
    <name type="common">Spectacular rustgill mushroom</name>
    <name type="synonym">Gymnopilus spectabilis subsp. junonius</name>
    <dbReference type="NCBI Taxonomy" id="109634"/>
    <lineage>
        <taxon>Eukaryota</taxon>
        <taxon>Fungi</taxon>
        <taxon>Dikarya</taxon>
        <taxon>Basidiomycota</taxon>
        <taxon>Agaricomycotina</taxon>
        <taxon>Agaricomycetes</taxon>
        <taxon>Agaricomycetidae</taxon>
        <taxon>Agaricales</taxon>
        <taxon>Agaricineae</taxon>
        <taxon>Hymenogastraceae</taxon>
        <taxon>Gymnopilus</taxon>
    </lineage>
</organism>
<accession>A0A9P5NR99</accession>
<keyword evidence="1" id="KW-0812">Transmembrane</keyword>
<dbReference type="AlphaFoldDB" id="A0A9P5NR99"/>
<keyword evidence="1" id="KW-1133">Transmembrane helix</keyword>
<sequence>MPGEKLRDWRWSFCDNNASQLGLPTRFCFCSSLLQLLTIFLFLLLLTALQLTSFSLAAFAFVAVLRLCSRPFWHH</sequence>
<evidence type="ECO:0000256" key="1">
    <source>
        <dbReference type="SAM" id="Phobius"/>
    </source>
</evidence>
<dbReference type="Proteomes" id="UP000724874">
    <property type="component" value="Unassembled WGS sequence"/>
</dbReference>
<dbReference type="EMBL" id="JADNYJ010000030">
    <property type="protein sequence ID" value="KAF8903524.1"/>
    <property type="molecule type" value="Genomic_DNA"/>
</dbReference>
<comment type="caution">
    <text evidence="2">The sequence shown here is derived from an EMBL/GenBank/DDBJ whole genome shotgun (WGS) entry which is preliminary data.</text>
</comment>
<keyword evidence="3" id="KW-1185">Reference proteome</keyword>